<keyword evidence="4" id="KW-0472">Membrane</keyword>
<dbReference type="SMART" id="SM00065">
    <property type="entry name" value="GAF"/>
    <property type="match status" value="1"/>
</dbReference>
<dbReference type="PANTHER" id="PTHR32089:SF112">
    <property type="entry name" value="LYSOZYME-LIKE PROTEIN-RELATED"/>
    <property type="match status" value="1"/>
</dbReference>
<dbReference type="SUPFAM" id="SSF55781">
    <property type="entry name" value="GAF domain-like"/>
    <property type="match status" value="1"/>
</dbReference>
<feature type="transmembrane region" description="Helical" evidence="4">
    <location>
        <begin position="47"/>
        <end position="67"/>
    </location>
</feature>
<dbReference type="Proteomes" id="UP000767446">
    <property type="component" value="Unassembled WGS sequence"/>
</dbReference>
<feature type="domain" description="Methyl-accepting transducer" evidence="5">
    <location>
        <begin position="399"/>
        <end position="644"/>
    </location>
</feature>
<proteinExistence type="inferred from homology"/>
<comment type="caution">
    <text evidence="7">The sequence shown here is derived from an EMBL/GenBank/DDBJ whole genome shotgun (WGS) entry which is preliminary data.</text>
</comment>
<dbReference type="SUPFAM" id="SSF58104">
    <property type="entry name" value="Methyl-accepting chemotaxis protein (MCP) signaling domain"/>
    <property type="match status" value="1"/>
</dbReference>
<evidence type="ECO:0000313" key="7">
    <source>
        <dbReference type="EMBL" id="MBR8829313.1"/>
    </source>
</evidence>
<evidence type="ECO:0000256" key="3">
    <source>
        <dbReference type="PROSITE-ProRule" id="PRU00284"/>
    </source>
</evidence>
<keyword evidence="4" id="KW-0812">Transmembrane</keyword>
<protein>
    <submittedName>
        <fullName evidence="7">GAF domain-containing protein</fullName>
    </submittedName>
</protein>
<dbReference type="Gene3D" id="1.10.287.950">
    <property type="entry name" value="Methyl-accepting chemotaxis protein"/>
    <property type="match status" value="1"/>
</dbReference>
<keyword evidence="1 3" id="KW-0807">Transducer</keyword>
<dbReference type="SMART" id="SM00283">
    <property type="entry name" value="MA"/>
    <property type="match status" value="1"/>
</dbReference>
<keyword evidence="4" id="KW-1133">Transmembrane helix</keyword>
<evidence type="ECO:0000256" key="4">
    <source>
        <dbReference type="SAM" id="Phobius"/>
    </source>
</evidence>
<name>A0A941GZ27_9CHRO</name>
<evidence type="ECO:0000256" key="2">
    <source>
        <dbReference type="ARBA" id="ARBA00029447"/>
    </source>
</evidence>
<dbReference type="Gene3D" id="6.10.340.10">
    <property type="match status" value="1"/>
</dbReference>
<dbReference type="Pfam" id="PF01590">
    <property type="entry name" value="GAF"/>
    <property type="match status" value="1"/>
</dbReference>
<dbReference type="SUPFAM" id="SSF158472">
    <property type="entry name" value="HAMP domain-like"/>
    <property type="match status" value="1"/>
</dbReference>
<evidence type="ECO:0000313" key="8">
    <source>
        <dbReference type="Proteomes" id="UP000767446"/>
    </source>
</evidence>
<dbReference type="AlphaFoldDB" id="A0A941GZ27"/>
<feature type="domain" description="HAMP" evidence="6">
    <location>
        <begin position="108"/>
        <end position="160"/>
    </location>
</feature>
<dbReference type="CDD" id="cd06225">
    <property type="entry name" value="HAMP"/>
    <property type="match status" value="1"/>
</dbReference>
<dbReference type="PROSITE" id="PS50885">
    <property type="entry name" value="HAMP"/>
    <property type="match status" value="1"/>
</dbReference>
<dbReference type="GO" id="GO:0007165">
    <property type="term" value="P:signal transduction"/>
    <property type="evidence" value="ECO:0007669"/>
    <property type="project" value="UniProtKB-KW"/>
</dbReference>
<dbReference type="SMART" id="SM00304">
    <property type="entry name" value="HAMP"/>
    <property type="match status" value="2"/>
</dbReference>
<evidence type="ECO:0000256" key="1">
    <source>
        <dbReference type="ARBA" id="ARBA00023224"/>
    </source>
</evidence>
<organism evidence="7 8">
    <name type="scientific">Gomphosphaeria aponina SAG 52.96 = DSM 107014</name>
    <dbReference type="NCBI Taxonomy" id="1521640"/>
    <lineage>
        <taxon>Bacteria</taxon>
        <taxon>Bacillati</taxon>
        <taxon>Cyanobacteriota</taxon>
        <taxon>Cyanophyceae</taxon>
        <taxon>Oscillatoriophycideae</taxon>
        <taxon>Chroococcales</taxon>
        <taxon>Gomphosphaeriaceae</taxon>
        <taxon>Gomphosphaeria</taxon>
    </lineage>
</organism>
<dbReference type="InterPro" id="IPR004089">
    <property type="entry name" value="MCPsignal_dom"/>
</dbReference>
<dbReference type="GO" id="GO:0016020">
    <property type="term" value="C:membrane"/>
    <property type="evidence" value="ECO:0007669"/>
    <property type="project" value="InterPro"/>
</dbReference>
<dbReference type="Gene3D" id="3.30.450.40">
    <property type="match status" value="1"/>
</dbReference>
<reference evidence="7" key="1">
    <citation type="submission" date="2021-02" db="EMBL/GenBank/DDBJ databases">
        <title>Metagenome analyses of Stigonema ocellatum DSM 106950, Chlorogloea purpurea SAG 13.99 and Gomphosphaeria aponina DSM 107014.</title>
        <authorList>
            <person name="Marter P."/>
            <person name="Huang S."/>
        </authorList>
    </citation>
    <scope>NUCLEOTIDE SEQUENCE</scope>
    <source>
        <strain evidence="7">JP213</strain>
    </source>
</reference>
<dbReference type="Pfam" id="PF00015">
    <property type="entry name" value="MCPsignal"/>
    <property type="match status" value="1"/>
</dbReference>
<dbReference type="InterPro" id="IPR003018">
    <property type="entry name" value="GAF"/>
</dbReference>
<evidence type="ECO:0000259" key="6">
    <source>
        <dbReference type="PROSITE" id="PS50885"/>
    </source>
</evidence>
<dbReference type="PROSITE" id="PS50111">
    <property type="entry name" value="CHEMOTAXIS_TRANSDUC_2"/>
    <property type="match status" value="1"/>
</dbReference>
<evidence type="ECO:0000259" key="5">
    <source>
        <dbReference type="PROSITE" id="PS50111"/>
    </source>
</evidence>
<accession>A0A941GZ27</accession>
<dbReference type="InterPro" id="IPR003660">
    <property type="entry name" value="HAMP_dom"/>
</dbReference>
<feature type="transmembrane region" description="Helical" evidence="4">
    <location>
        <begin position="88"/>
        <end position="107"/>
    </location>
</feature>
<dbReference type="PANTHER" id="PTHR32089">
    <property type="entry name" value="METHYL-ACCEPTING CHEMOTAXIS PROTEIN MCPB"/>
    <property type="match status" value="1"/>
</dbReference>
<dbReference type="EMBL" id="JADQBC010000124">
    <property type="protein sequence ID" value="MBR8829313.1"/>
    <property type="molecule type" value="Genomic_DNA"/>
</dbReference>
<gene>
    <name evidence="7" type="ORF">DSM107014_15680</name>
</gene>
<comment type="similarity">
    <text evidence="2">Belongs to the methyl-accepting chemotaxis (MCP) protein family.</text>
</comment>
<dbReference type="InterPro" id="IPR029016">
    <property type="entry name" value="GAF-like_dom_sf"/>
</dbReference>
<sequence length="691" mass="74345">MEGESQLEVEAELNPKLIEHQGGSDNLTGIKEKKIKQREGWGIGAKATALATLLGALPVITLGVIFWQATEQAITEKSEREKNLPQTIVLATLVISSVAGGIGAFLANRATKQVTLSAAAVEKLGAGELDIRVPVKGSDELAILGDNINKIAAQLQTWQLTERGNVQSYIGPNNTIANLARNEALFQGDIAKASRAFTEAVANTIKVERVSIWQYNSDRTKLNCLDLYDSKINQHLPKGQGLRPSAGVQLQAVDFPEYFATLAQKKSIITYDAQTEAPTKELSSTYLTPSDIKSILAIPIQISGHTVGVIACEAVGKTRAWQAEEQTFVRAVANLIALALESEVLQGEVEQLLDVGFDLEQGNLTAKARVSEKVTGLIADTLNSLGEQLTQVIKQVLATALKVAEGTVNLEKIAQTVTKVTDKQAQSITQVLNQSELVEKSAIDSAIQVGATKQSLEDLSKVVEESTTALASLTQGTNVLQGGTDRIVQQMKTLGEFVGLADQFVQDQSEIAQQTLVLALNAGLVAARASEQKDPRKFEIVAREFEKIAEQVSNLAEQTNEGLNTLQQRTSQIHSVVSGIDTEVQNLGVLLGDFTQGVMVSNQVFDNVKKVTVEAIAGGEAVAKSTEEIVRASQATALAMREIAAAAGETAQLSQNTLSQSEHIEQLSNQLLKRIEFFQLPETQNIDVIKN</sequence>
<dbReference type="Pfam" id="PF00672">
    <property type="entry name" value="HAMP"/>
    <property type="match status" value="1"/>
</dbReference>